<dbReference type="EMBL" id="CM037029">
    <property type="protein sequence ID" value="KAH7652892.1"/>
    <property type="molecule type" value="Genomic_DNA"/>
</dbReference>
<name>A0ACB7TY20_DIOAL</name>
<organism evidence="1 2">
    <name type="scientific">Dioscorea alata</name>
    <name type="common">Purple yam</name>
    <dbReference type="NCBI Taxonomy" id="55571"/>
    <lineage>
        <taxon>Eukaryota</taxon>
        <taxon>Viridiplantae</taxon>
        <taxon>Streptophyta</taxon>
        <taxon>Embryophyta</taxon>
        <taxon>Tracheophyta</taxon>
        <taxon>Spermatophyta</taxon>
        <taxon>Magnoliopsida</taxon>
        <taxon>Liliopsida</taxon>
        <taxon>Dioscoreales</taxon>
        <taxon>Dioscoreaceae</taxon>
        <taxon>Dioscorea</taxon>
    </lineage>
</organism>
<evidence type="ECO:0000313" key="1">
    <source>
        <dbReference type="EMBL" id="KAH7652892.1"/>
    </source>
</evidence>
<keyword evidence="2" id="KW-1185">Reference proteome</keyword>
<gene>
    <name evidence="1" type="ORF">IHE45_19G047200</name>
</gene>
<sequence>MAGRNRLPPRHMINDQMSGFHDAPPPQLHRGRGPVPFSLLEEDVAIRREEIRRLVANNRLLIEENVTLGRDIAAGREELHNLSQIIPRIRADKETQARDLIQKGLKLEAELRTIEPIKTEVLQLQSELQKLEAFKQEMQGKIQGLSQDLKFVQAENEQIPSLKVDIDGLRQELMRTRAAYEYEKKLNTEQMEQRQILEKNLISMAREVEKLRTESMTMDTMARGPGKEHIRFSARIYIILFDLLTHHHLHFTVGPYGPVKGSPDMRYPGAFTDGFGDDKGGPYGTGPWSSFDRGYPRR</sequence>
<proteinExistence type="predicted"/>
<reference evidence="2" key="1">
    <citation type="journal article" date="2022" name="Nat. Commun.">
        <title>Chromosome evolution and the genetic basis of agronomically important traits in greater yam.</title>
        <authorList>
            <person name="Bredeson J.V."/>
            <person name="Lyons J.B."/>
            <person name="Oniyinde I.O."/>
            <person name="Okereke N.R."/>
            <person name="Kolade O."/>
            <person name="Nnabue I."/>
            <person name="Nwadili C.O."/>
            <person name="Hribova E."/>
            <person name="Parker M."/>
            <person name="Nwogha J."/>
            <person name="Shu S."/>
            <person name="Carlson J."/>
            <person name="Kariba R."/>
            <person name="Muthemba S."/>
            <person name="Knop K."/>
            <person name="Barton G.J."/>
            <person name="Sherwood A.V."/>
            <person name="Lopez-Montes A."/>
            <person name="Asiedu R."/>
            <person name="Jamnadass R."/>
            <person name="Muchugi A."/>
            <person name="Goodstein D."/>
            <person name="Egesi C.N."/>
            <person name="Featherston J."/>
            <person name="Asfaw A."/>
            <person name="Simpson G.G."/>
            <person name="Dolezel J."/>
            <person name="Hendre P.S."/>
            <person name="Van Deynze A."/>
            <person name="Kumar P.L."/>
            <person name="Obidiegwu J.E."/>
            <person name="Bhattacharjee R."/>
            <person name="Rokhsar D.S."/>
        </authorList>
    </citation>
    <scope>NUCLEOTIDE SEQUENCE [LARGE SCALE GENOMIC DNA]</scope>
    <source>
        <strain evidence="2">cv. TDa95/00328</strain>
    </source>
</reference>
<comment type="caution">
    <text evidence="1">The sequence shown here is derived from an EMBL/GenBank/DDBJ whole genome shotgun (WGS) entry which is preliminary data.</text>
</comment>
<accession>A0ACB7TY20</accession>
<protein>
    <submittedName>
        <fullName evidence="1">Uncharacterized protein</fullName>
    </submittedName>
</protein>
<dbReference type="Proteomes" id="UP000827976">
    <property type="component" value="Chromosome 19"/>
</dbReference>
<evidence type="ECO:0000313" key="2">
    <source>
        <dbReference type="Proteomes" id="UP000827976"/>
    </source>
</evidence>